<evidence type="ECO:0000256" key="6">
    <source>
        <dbReference type="ARBA" id="ARBA00023014"/>
    </source>
</evidence>
<feature type="binding site" evidence="8">
    <location>
        <position position="59"/>
    </location>
    <ligand>
        <name>Mg(2+)</name>
        <dbReference type="ChEBI" id="CHEBI:18420"/>
    </ligand>
</feature>
<feature type="binding site" evidence="8">
    <location>
        <position position="54"/>
    </location>
    <ligand>
        <name>[4Fe-4S] cluster</name>
        <dbReference type="ChEBI" id="CHEBI:49883"/>
        <note>4Fe-4S-S-AdoMet</note>
    </ligand>
</feature>
<dbReference type="RefSeq" id="WP_218827162.1">
    <property type="nucleotide sequence ID" value="NZ_BOMU01000040.1"/>
</dbReference>
<evidence type="ECO:0000313" key="10">
    <source>
        <dbReference type="EMBL" id="SNR53993.1"/>
    </source>
</evidence>
<feature type="binding site" evidence="8">
    <location>
        <begin position="31"/>
        <end position="33"/>
    </location>
    <ligand>
        <name>substrate</name>
    </ligand>
</feature>
<feature type="binding site" evidence="8">
    <location>
        <begin position="146"/>
        <end position="148"/>
    </location>
    <ligand>
        <name>S-adenosyl-L-methionine</name>
        <dbReference type="ChEBI" id="CHEBI:59789"/>
    </ligand>
</feature>
<dbReference type="GO" id="GO:0051539">
    <property type="term" value="F:4 iron, 4 sulfur cluster binding"/>
    <property type="evidence" value="ECO:0007669"/>
    <property type="project" value="UniProtKB-UniRule"/>
</dbReference>
<comment type="similarity">
    <text evidence="8">Belongs to the radical SAM superfamily. 7-carboxy-7-deazaguanine synthase family.</text>
</comment>
<evidence type="ECO:0000256" key="1">
    <source>
        <dbReference type="ARBA" id="ARBA00022485"/>
    </source>
</evidence>
<dbReference type="Proteomes" id="UP000198415">
    <property type="component" value="Unassembled WGS sequence"/>
</dbReference>
<feature type="binding site" evidence="8">
    <location>
        <position position="97"/>
    </location>
    <ligand>
        <name>S-adenosyl-L-methionine</name>
        <dbReference type="ChEBI" id="CHEBI:59789"/>
    </ligand>
</feature>
<dbReference type="PANTHER" id="PTHR42836">
    <property type="entry name" value="7-CARBOXY-7-DEAZAGUANINE SYNTHASE"/>
    <property type="match status" value="1"/>
</dbReference>
<dbReference type="EC" id="4.3.99.3" evidence="8"/>
<comment type="caution">
    <text evidence="8">Lacks conserved residue(s) required for the propagation of feature annotation.</text>
</comment>
<feature type="binding site" evidence="8">
    <location>
        <position position="57"/>
    </location>
    <ligand>
        <name>[4Fe-4S] cluster</name>
        <dbReference type="ChEBI" id="CHEBI:49883"/>
        <note>4Fe-4S-S-AdoMet</note>
    </ligand>
</feature>
<comment type="subunit">
    <text evidence="8">Homodimer.</text>
</comment>
<feature type="binding site" evidence="8">
    <location>
        <position position="95"/>
    </location>
    <ligand>
        <name>substrate</name>
    </ligand>
</feature>
<comment type="pathway">
    <text evidence="8">Purine metabolism; 7-cyano-7-deazaguanine biosynthesis.</text>
</comment>
<name>A0A238X610_9ACTN</name>
<comment type="catalytic activity">
    <reaction evidence="8">
        <text>6-carboxy-5,6,7,8-tetrahydropterin + H(+) = 7-carboxy-7-carbaguanine + NH4(+)</text>
        <dbReference type="Rhea" id="RHEA:27974"/>
        <dbReference type="ChEBI" id="CHEBI:15378"/>
        <dbReference type="ChEBI" id="CHEBI:28938"/>
        <dbReference type="ChEBI" id="CHEBI:61032"/>
        <dbReference type="ChEBI" id="CHEBI:61036"/>
        <dbReference type="EC" id="4.3.99.3"/>
    </reaction>
</comment>
<comment type="cofactor">
    <cofactor evidence="8">
        <name>[4Fe-4S] cluster</name>
        <dbReference type="ChEBI" id="CHEBI:49883"/>
    </cofactor>
    <text evidence="8">Binds 1 [4Fe-4S] cluster. The cluster is coordinated with 3 cysteines and an exchangeable S-adenosyl-L-methionine.</text>
</comment>
<dbReference type="InterPro" id="IPR024924">
    <property type="entry name" value="7-CO-7-deazaguanine_synth-like"/>
</dbReference>
<dbReference type="SUPFAM" id="SSF102114">
    <property type="entry name" value="Radical SAM enzymes"/>
    <property type="match status" value="1"/>
</dbReference>
<dbReference type="EMBL" id="FZNR01000003">
    <property type="protein sequence ID" value="SNR53993.1"/>
    <property type="molecule type" value="Genomic_DNA"/>
</dbReference>
<keyword evidence="3 8" id="KW-0479">Metal-binding</keyword>
<proteinExistence type="inferred from homology"/>
<dbReference type="SFLD" id="SFLDS00029">
    <property type="entry name" value="Radical_SAM"/>
    <property type="match status" value="1"/>
</dbReference>
<dbReference type="GO" id="GO:1904047">
    <property type="term" value="F:S-adenosyl-L-methionine binding"/>
    <property type="evidence" value="ECO:0007669"/>
    <property type="project" value="UniProtKB-UniRule"/>
</dbReference>
<dbReference type="Gene3D" id="3.20.20.70">
    <property type="entry name" value="Aldolase class I"/>
    <property type="match status" value="1"/>
</dbReference>
<comment type="cofactor">
    <cofactor evidence="8">
        <name>S-adenosyl-L-methionine</name>
        <dbReference type="ChEBI" id="CHEBI:59789"/>
    </cofactor>
    <text evidence="8">Binds 1 S-adenosyl-L-methionine per subunit.</text>
</comment>
<dbReference type="PROSITE" id="PS51918">
    <property type="entry name" value="RADICAL_SAM"/>
    <property type="match status" value="1"/>
</dbReference>
<comment type="cofactor">
    <cofactor evidence="8">
        <name>Mg(2+)</name>
        <dbReference type="ChEBI" id="CHEBI:18420"/>
    </cofactor>
</comment>
<keyword evidence="11" id="KW-1185">Reference proteome</keyword>
<dbReference type="GO" id="GO:0016840">
    <property type="term" value="F:carbon-nitrogen lyase activity"/>
    <property type="evidence" value="ECO:0007669"/>
    <property type="project" value="UniProtKB-UniRule"/>
</dbReference>
<keyword evidence="8" id="KW-0671">Queuosine biosynthesis</keyword>
<dbReference type="PIRSF" id="PIRSF000370">
    <property type="entry name" value="QueE"/>
    <property type="match status" value="1"/>
</dbReference>
<keyword evidence="6 8" id="KW-0411">Iron-sulfur</keyword>
<keyword evidence="4 8" id="KW-0460">Magnesium</keyword>
<feature type="binding site" evidence="8">
    <location>
        <begin position="56"/>
        <end position="58"/>
    </location>
    <ligand>
        <name>S-adenosyl-L-methionine</name>
        <dbReference type="ChEBI" id="CHEBI:59789"/>
    </ligand>
</feature>
<dbReference type="UniPathway" id="UPA00391"/>
<dbReference type="InterPro" id="IPR007197">
    <property type="entry name" value="rSAM"/>
</dbReference>
<comment type="function">
    <text evidence="8">Catalyzes the complex heterocyclic radical-mediated conversion of 6-carboxy-5,6,7,8-tetrahydropterin (CPH4) to 7-carboxy-7-deazaguanine (CDG), a step common to the biosynthetic pathways of all 7-deazapurine-containing compounds.</text>
</comment>
<evidence type="ECO:0000256" key="3">
    <source>
        <dbReference type="ARBA" id="ARBA00022723"/>
    </source>
</evidence>
<keyword evidence="5 8" id="KW-0408">Iron</keyword>
<dbReference type="HAMAP" id="MF_00917">
    <property type="entry name" value="QueE"/>
    <property type="match status" value="1"/>
</dbReference>
<dbReference type="GO" id="GO:0008616">
    <property type="term" value="P:tRNA queuosine(34) biosynthetic process"/>
    <property type="evidence" value="ECO:0007669"/>
    <property type="project" value="UniProtKB-UniRule"/>
</dbReference>
<feature type="binding site" evidence="8">
    <location>
        <position position="46"/>
    </location>
    <ligand>
        <name>substrate</name>
    </ligand>
</feature>
<evidence type="ECO:0000256" key="2">
    <source>
        <dbReference type="ARBA" id="ARBA00022691"/>
    </source>
</evidence>
<dbReference type="GO" id="GO:0000287">
    <property type="term" value="F:magnesium ion binding"/>
    <property type="evidence" value="ECO:0007669"/>
    <property type="project" value="UniProtKB-UniRule"/>
</dbReference>
<reference evidence="10 11" key="1">
    <citation type="submission" date="2017-06" db="EMBL/GenBank/DDBJ databases">
        <authorList>
            <person name="Kim H.J."/>
            <person name="Triplett B.A."/>
        </authorList>
    </citation>
    <scope>NUCLEOTIDE SEQUENCE [LARGE SCALE GENOMIC DNA]</scope>
    <source>
        <strain evidence="10 11">DSM 43151</strain>
    </source>
</reference>
<evidence type="ECO:0000259" key="9">
    <source>
        <dbReference type="PROSITE" id="PS51918"/>
    </source>
</evidence>
<gene>
    <name evidence="8" type="primary">queE</name>
    <name evidence="10" type="ORF">SAMN06264365_10376</name>
</gene>
<evidence type="ECO:0000256" key="7">
    <source>
        <dbReference type="ARBA" id="ARBA00023239"/>
    </source>
</evidence>
<evidence type="ECO:0000256" key="5">
    <source>
        <dbReference type="ARBA" id="ARBA00023004"/>
    </source>
</evidence>
<organism evidence="10 11">
    <name type="scientific">Actinoplanes regularis</name>
    <dbReference type="NCBI Taxonomy" id="52697"/>
    <lineage>
        <taxon>Bacteria</taxon>
        <taxon>Bacillati</taxon>
        <taxon>Actinomycetota</taxon>
        <taxon>Actinomycetes</taxon>
        <taxon>Micromonosporales</taxon>
        <taxon>Micromonosporaceae</taxon>
        <taxon>Actinoplanes</taxon>
    </lineage>
</organism>
<dbReference type="AlphaFoldDB" id="A0A238X610"/>
<dbReference type="InterPro" id="IPR058240">
    <property type="entry name" value="rSAM_sf"/>
</dbReference>
<keyword evidence="2 8" id="KW-0949">S-adenosyl-L-methionine</keyword>
<sequence length="250" mass="26768">MKTDEADIGLLESSDGGMPALPVSEVFGPTIQGEGPYAGRSAWFVRLGGCNLSCSWCDSPYTWDAQRFDLRREIPMTPVEEVIAGVASSSLVVVTGGEPLLHQNRPAWRALCTGLRARGCTLQIETNGTIVPNSTTRGLVQTFVVSPKLANAGAHRGNVDPALRTGWVEVAKSGHAHLKVVCTSADDVAGVVDIARTTGWPLSQVWVMPEGTTAQELNGRWRAIADAAAQAGINATHRLHILAWQDRRGH</sequence>
<feature type="binding site" evidence="8">
    <location>
        <position position="50"/>
    </location>
    <ligand>
        <name>[4Fe-4S] cluster</name>
        <dbReference type="ChEBI" id="CHEBI:49883"/>
        <note>4Fe-4S-S-AdoMet</note>
    </ligand>
</feature>
<protein>
    <recommendedName>
        <fullName evidence="8">7-carboxy-7-deazaguanine synthase</fullName>
        <shortName evidence="8">CDG synthase</shortName>
        <ecNumber evidence="8">4.3.99.3</ecNumber>
    </recommendedName>
    <alternativeName>
        <fullName evidence="8">Queuosine biosynthesis protein QueE</fullName>
    </alternativeName>
</protein>
<dbReference type="PANTHER" id="PTHR42836:SF1">
    <property type="entry name" value="7-CARBOXY-7-DEAZAGUANINE SYNTHASE"/>
    <property type="match status" value="1"/>
</dbReference>
<feature type="domain" description="Radical SAM core" evidence="9">
    <location>
        <begin position="37"/>
        <end position="246"/>
    </location>
</feature>
<keyword evidence="1 8" id="KW-0004">4Fe-4S</keyword>
<dbReference type="InterPro" id="IPR013785">
    <property type="entry name" value="Aldolase_TIM"/>
</dbReference>
<keyword evidence="7 8" id="KW-0456">Lyase</keyword>
<dbReference type="Pfam" id="PF04055">
    <property type="entry name" value="Radical_SAM"/>
    <property type="match status" value="1"/>
</dbReference>
<evidence type="ECO:0000256" key="4">
    <source>
        <dbReference type="ARBA" id="ARBA00022842"/>
    </source>
</evidence>
<evidence type="ECO:0000256" key="8">
    <source>
        <dbReference type="HAMAP-Rule" id="MF_00917"/>
    </source>
</evidence>
<evidence type="ECO:0000313" key="11">
    <source>
        <dbReference type="Proteomes" id="UP000198415"/>
    </source>
</evidence>
<accession>A0A238X610</accession>